<dbReference type="EMBL" id="CAVNYO010000044">
    <property type="protein sequence ID" value="CAK5263689.1"/>
    <property type="molecule type" value="Genomic_DNA"/>
</dbReference>
<keyword evidence="2" id="KW-1185">Reference proteome</keyword>
<protein>
    <submittedName>
        <fullName evidence="1">Uncharacterized protein</fullName>
    </submittedName>
</protein>
<accession>A0AAD2GWQ2</accession>
<proteinExistence type="predicted"/>
<dbReference type="AlphaFoldDB" id="A0AAD2GWQ2"/>
<organism evidence="1 2">
    <name type="scientific">Mycena citricolor</name>
    <dbReference type="NCBI Taxonomy" id="2018698"/>
    <lineage>
        <taxon>Eukaryota</taxon>
        <taxon>Fungi</taxon>
        <taxon>Dikarya</taxon>
        <taxon>Basidiomycota</taxon>
        <taxon>Agaricomycotina</taxon>
        <taxon>Agaricomycetes</taxon>
        <taxon>Agaricomycetidae</taxon>
        <taxon>Agaricales</taxon>
        <taxon>Marasmiineae</taxon>
        <taxon>Mycenaceae</taxon>
        <taxon>Mycena</taxon>
    </lineage>
</organism>
<name>A0AAD2GWQ2_9AGAR</name>
<comment type="caution">
    <text evidence="1">The sequence shown here is derived from an EMBL/GenBank/DDBJ whole genome shotgun (WGS) entry which is preliminary data.</text>
</comment>
<evidence type="ECO:0000313" key="2">
    <source>
        <dbReference type="Proteomes" id="UP001295794"/>
    </source>
</evidence>
<sequence>MRARPASPPPLCAKNLGRPLQRAILNNISTSLPRQTFQVLFLFATKARDKMRRQTPLS</sequence>
<evidence type="ECO:0000313" key="1">
    <source>
        <dbReference type="EMBL" id="CAK5263689.1"/>
    </source>
</evidence>
<dbReference type="Proteomes" id="UP001295794">
    <property type="component" value="Unassembled WGS sequence"/>
</dbReference>
<reference evidence="1" key="1">
    <citation type="submission" date="2023-11" db="EMBL/GenBank/DDBJ databases">
        <authorList>
            <person name="De Vega J J."/>
            <person name="De Vega J J."/>
        </authorList>
    </citation>
    <scope>NUCLEOTIDE SEQUENCE</scope>
</reference>
<gene>
    <name evidence="1" type="ORF">MYCIT1_LOCUS3255</name>
</gene>